<dbReference type="Pfam" id="PF01032">
    <property type="entry name" value="FecCD"/>
    <property type="match status" value="1"/>
</dbReference>
<dbReference type="FunFam" id="1.10.3470.10:FF:000001">
    <property type="entry name" value="Vitamin B12 ABC transporter permease BtuC"/>
    <property type="match status" value="1"/>
</dbReference>
<keyword evidence="3" id="KW-0813">Transport</keyword>
<dbReference type="InterPro" id="IPR000522">
    <property type="entry name" value="ABC_transptr_permease_BtuC"/>
</dbReference>
<keyword evidence="4" id="KW-1003">Cell membrane</keyword>
<feature type="transmembrane region" description="Helical" evidence="9">
    <location>
        <begin position="217"/>
        <end position="236"/>
    </location>
</feature>
<evidence type="ECO:0000256" key="8">
    <source>
        <dbReference type="SAM" id="MobiDB-lite"/>
    </source>
</evidence>
<accession>A0A212JGV3</accession>
<dbReference type="AlphaFoldDB" id="A0A212JGV3"/>
<evidence type="ECO:0000256" key="2">
    <source>
        <dbReference type="ARBA" id="ARBA00007935"/>
    </source>
</evidence>
<feature type="transmembrane region" description="Helical" evidence="9">
    <location>
        <begin position="170"/>
        <end position="189"/>
    </location>
</feature>
<evidence type="ECO:0000313" key="10">
    <source>
        <dbReference type="EMBL" id="SBV98641.1"/>
    </source>
</evidence>
<evidence type="ECO:0000256" key="3">
    <source>
        <dbReference type="ARBA" id="ARBA00022448"/>
    </source>
</evidence>
<name>A0A212JGV3_9DELT</name>
<gene>
    <name evidence="10" type="primary">fecD</name>
    <name evidence="10" type="ORF">KL86DPRO_11423</name>
</gene>
<feature type="transmembrane region" description="Helical" evidence="9">
    <location>
        <begin position="327"/>
        <end position="347"/>
    </location>
</feature>
<dbReference type="PANTHER" id="PTHR30472:SF25">
    <property type="entry name" value="ABC TRANSPORTER PERMEASE PROTEIN MJ0876-RELATED"/>
    <property type="match status" value="1"/>
</dbReference>
<dbReference type="GO" id="GO:0022857">
    <property type="term" value="F:transmembrane transporter activity"/>
    <property type="evidence" value="ECO:0007669"/>
    <property type="project" value="InterPro"/>
</dbReference>
<dbReference type="SUPFAM" id="SSF81345">
    <property type="entry name" value="ABC transporter involved in vitamin B12 uptake, BtuC"/>
    <property type="match status" value="1"/>
</dbReference>
<organism evidence="10">
    <name type="scientific">uncultured delta proteobacterium</name>
    <dbReference type="NCBI Taxonomy" id="34034"/>
    <lineage>
        <taxon>Bacteria</taxon>
        <taxon>Deltaproteobacteria</taxon>
        <taxon>environmental samples</taxon>
    </lineage>
</organism>
<feature type="transmembrane region" description="Helical" evidence="9">
    <location>
        <begin position="30"/>
        <end position="53"/>
    </location>
</feature>
<comment type="subcellular location">
    <subcellularLocation>
        <location evidence="1">Cell membrane</location>
        <topology evidence="1">Multi-pass membrane protein</topology>
    </subcellularLocation>
</comment>
<evidence type="ECO:0000256" key="6">
    <source>
        <dbReference type="ARBA" id="ARBA00022989"/>
    </source>
</evidence>
<sequence length="358" mass="36641">MTRCNRNTTLNTPTPYRQSPHPRWKRRRPLLLLAAAVLAVSVGGACAVGAYPVPFADVIRILFTGSSGVAGDPAVTVVLQLRLARALLALFAGAGLAVSGVVFQGILRNPLADPFTLGVSGGAAFGAALAIALGLAAPLYPLAALAGAGAALALVLLLATSRGALGRETLVLAGVVVSAFLAALIALVKALDEDSVAGIVFWIMGSFQGRGWHDMPVLLPGLVLGCIPVVLLARELDFLSLGDADARHLGVNATAARFWLLLGASAVAASCVAVSGIIGFVGLVVPHLVRLAIGARHAPLLAASAFCGGILLLWSDVVARSLLPDGVELPVGVITALLGGPFFCYLLRRAGRREGRLS</sequence>
<comment type="similarity">
    <text evidence="2">Belongs to the binding-protein-dependent transport system permease family. FecCD subfamily.</text>
</comment>
<evidence type="ECO:0000256" key="5">
    <source>
        <dbReference type="ARBA" id="ARBA00022692"/>
    </source>
</evidence>
<feature type="region of interest" description="Disordered" evidence="8">
    <location>
        <begin position="1"/>
        <end position="23"/>
    </location>
</feature>
<feature type="transmembrane region" description="Helical" evidence="9">
    <location>
        <begin position="83"/>
        <end position="103"/>
    </location>
</feature>
<reference evidence="10" key="1">
    <citation type="submission" date="2016-04" db="EMBL/GenBank/DDBJ databases">
        <authorList>
            <person name="Evans L.H."/>
            <person name="Alamgir A."/>
            <person name="Owens N."/>
            <person name="Weber N.D."/>
            <person name="Virtaneva K."/>
            <person name="Barbian K."/>
            <person name="Babar A."/>
            <person name="Rosenke K."/>
        </authorList>
    </citation>
    <scope>NUCLEOTIDE SEQUENCE</scope>
    <source>
        <strain evidence="10">86</strain>
    </source>
</reference>
<protein>
    <submittedName>
        <fullName evidence="10">Iron-dicitrate transporter subunit membrane component of ABC superfamily KpLE2 phage-like element</fullName>
    </submittedName>
</protein>
<keyword evidence="6 9" id="KW-1133">Transmembrane helix</keyword>
<evidence type="ECO:0000256" key="7">
    <source>
        <dbReference type="ARBA" id="ARBA00023136"/>
    </source>
</evidence>
<feature type="transmembrane region" description="Helical" evidence="9">
    <location>
        <begin position="297"/>
        <end position="315"/>
    </location>
</feature>
<feature type="transmembrane region" description="Helical" evidence="9">
    <location>
        <begin position="139"/>
        <end position="158"/>
    </location>
</feature>
<dbReference type="EMBL" id="FLUQ01000001">
    <property type="protein sequence ID" value="SBV98641.1"/>
    <property type="molecule type" value="Genomic_DNA"/>
</dbReference>
<keyword evidence="7 9" id="KW-0472">Membrane</keyword>
<keyword evidence="5 9" id="KW-0812">Transmembrane</keyword>
<dbReference type="GO" id="GO:0005886">
    <property type="term" value="C:plasma membrane"/>
    <property type="evidence" value="ECO:0007669"/>
    <property type="project" value="UniProtKB-SubCell"/>
</dbReference>
<evidence type="ECO:0000256" key="9">
    <source>
        <dbReference type="SAM" id="Phobius"/>
    </source>
</evidence>
<feature type="transmembrane region" description="Helical" evidence="9">
    <location>
        <begin position="256"/>
        <end position="285"/>
    </location>
</feature>
<dbReference type="Gene3D" id="1.10.3470.10">
    <property type="entry name" value="ABC transporter involved in vitamin B12 uptake, BtuC"/>
    <property type="match status" value="1"/>
</dbReference>
<evidence type="ECO:0000256" key="1">
    <source>
        <dbReference type="ARBA" id="ARBA00004651"/>
    </source>
</evidence>
<feature type="transmembrane region" description="Helical" evidence="9">
    <location>
        <begin position="115"/>
        <end position="133"/>
    </location>
</feature>
<evidence type="ECO:0000256" key="4">
    <source>
        <dbReference type="ARBA" id="ARBA00022475"/>
    </source>
</evidence>
<dbReference type="CDD" id="cd06550">
    <property type="entry name" value="TM_ABC_iron-siderophores_like"/>
    <property type="match status" value="1"/>
</dbReference>
<dbReference type="InterPro" id="IPR037294">
    <property type="entry name" value="ABC_BtuC-like"/>
</dbReference>
<proteinExistence type="inferred from homology"/>
<dbReference type="PANTHER" id="PTHR30472">
    <property type="entry name" value="FERRIC ENTEROBACTIN TRANSPORT SYSTEM PERMEASE PROTEIN"/>
    <property type="match status" value="1"/>
</dbReference>
<feature type="compositionally biased region" description="Polar residues" evidence="8">
    <location>
        <begin position="1"/>
        <end position="17"/>
    </location>
</feature>